<dbReference type="InterPro" id="IPR000719">
    <property type="entry name" value="Prot_kinase_dom"/>
</dbReference>
<dbReference type="EMBL" id="GL379828">
    <property type="protein sequence ID" value="EGT50382.1"/>
    <property type="molecule type" value="Genomic_DNA"/>
</dbReference>
<dbReference type="PANTHER" id="PTHR11909">
    <property type="entry name" value="CASEIN KINASE-RELATED"/>
    <property type="match status" value="1"/>
</dbReference>
<keyword evidence="4" id="KW-1185">Reference proteome</keyword>
<dbReference type="SUPFAM" id="SSF56112">
    <property type="entry name" value="Protein kinase-like (PK-like)"/>
    <property type="match status" value="1"/>
</dbReference>
<dbReference type="OMA" id="ICRNENK"/>
<dbReference type="InterPro" id="IPR011009">
    <property type="entry name" value="Kinase-like_dom_sf"/>
</dbReference>
<name>G0N1Z6_CAEBE</name>
<gene>
    <name evidence="3" type="ORF">CAEBREN_22447</name>
</gene>
<dbReference type="GO" id="GO:0004674">
    <property type="term" value="F:protein serine/threonine kinase activity"/>
    <property type="evidence" value="ECO:0007669"/>
    <property type="project" value="UniProtKB-EC"/>
</dbReference>
<dbReference type="Pfam" id="PF00069">
    <property type="entry name" value="Pkinase"/>
    <property type="match status" value="1"/>
</dbReference>
<dbReference type="GO" id="GO:0005524">
    <property type="term" value="F:ATP binding"/>
    <property type="evidence" value="ECO:0007669"/>
    <property type="project" value="InterPro"/>
</dbReference>
<evidence type="ECO:0000313" key="4">
    <source>
        <dbReference type="Proteomes" id="UP000008068"/>
    </source>
</evidence>
<dbReference type="InterPro" id="IPR008271">
    <property type="entry name" value="Ser/Thr_kinase_AS"/>
</dbReference>
<accession>G0N1Z6</accession>
<evidence type="ECO:0000313" key="3">
    <source>
        <dbReference type="EMBL" id="EGT50382.1"/>
    </source>
</evidence>
<evidence type="ECO:0000259" key="2">
    <source>
        <dbReference type="PROSITE" id="PS50011"/>
    </source>
</evidence>
<evidence type="ECO:0000256" key="1">
    <source>
        <dbReference type="ARBA" id="ARBA00012513"/>
    </source>
</evidence>
<protein>
    <recommendedName>
        <fullName evidence="1">non-specific serine/threonine protein kinase</fullName>
        <ecNumber evidence="1">2.7.11.1</ecNumber>
    </recommendedName>
</protein>
<reference evidence="4" key="1">
    <citation type="submission" date="2011-07" db="EMBL/GenBank/DDBJ databases">
        <authorList>
            <consortium name="Caenorhabditis brenneri Sequencing and Analysis Consortium"/>
            <person name="Wilson R.K."/>
        </authorList>
    </citation>
    <scope>NUCLEOTIDE SEQUENCE [LARGE SCALE GENOMIC DNA]</scope>
    <source>
        <strain evidence="4">PB2801</strain>
    </source>
</reference>
<dbReference type="InParanoid" id="G0N1Z6"/>
<dbReference type="OrthoDB" id="5815349at2759"/>
<dbReference type="Gene3D" id="1.10.510.10">
    <property type="entry name" value="Transferase(Phosphotransferase) domain 1"/>
    <property type="match status" value="1"/>
</dbReference>
<feature type="domain" description="Protein kinase" evidence="2">
    <location>
        <begin position="12"/>
        <end position="283"/>
    </location>
</feature>
<dbReference type="FunCoup" id="G0N1Z6">
    <property type="interactions" value="160"/>
</dbReference>
<dbReference type="EC" id="2.7.11.1" evidence="1"/>
<dbReference type="PROSITE" id="PS00108">
    <property type="entry name" value="PROTEIN_KINASE_ST"/>
    <property type="match status" value="1"/>
</dbReference>
<dbReference type="STRING" id="135651.G0N1Z6"/>
<dbReference type="eggNOG" id="KOG1164">
    <property type="taxonomic scope" value="Eukaryota"/>
</dbReference>
<organism evidence="4">
    <name type="scientific">Caenorhabditis brenneri</name>
    <name type="common">Nematode worm</name>
    <dbReference type="NCBI Taxonomy" id="135651"/>
    <lineage>
        <taxon>Eukaryota</taxon>
        <taxon>Metazoa</taxon>
        <taxon>Ecdysozoa</taxon>
        <taxon>Nematoda</taxon>
        <taxon>Chromadorea</taxon>
        <taxon>Rhabditida</taxon>
        <taxon>Rhabditina</taxon>
        <taxon>Rhabditomorpha</taxon>
        <taxon>Rhabditoidea</taxon>
        <taxon>Rhabditidae</taxon>
        <taxon>Peloderinae</taxon>
        <taxon>Caenorhabditis</taxon>
    </lineage>
</organism>
<dbReference type="AlphaFoldDB" id="G0N1Z6"/>
<dbReference type="Proteomes" id="UP000008068">
    <property type="component" value="Unassembled WGS sequence"/>
</dbReference>
<proteinExistence type="predicted"/>
<dbReference type="HOGENOM" id="CLU_019279_2_5_1"/>
<sequence>MIPPDTYLARRYRVEDLLKSGAYGSVMSAMDIKTGEMVAVKLVPIVDRDGTFDESGITEICALKALEGCDVVPKLLCSGRFHTTQFLVLDLFDDDLDDLRTRNILHDFQISTVTQIFWHTIKIVEAIHTRGILHRDIKSNNLMIKMSNGIARLVLVDFGIATRFKDPKTGVRVPTTGSRLNFIGCEYSPPRAAMGIGYWEAEDLILVGYMACYLRHYRPWYSPYEDDMVRNKIDFGRHPENYLFEEDRILAPIIKEINYQEPGNDPNYTAILELIEYALNEFNVSKQLNVKSINGWLRLD</sequence>
<dbReference type="PROSITE" id="PS50011">
    <property type="entry name" value="PROTEIN_KINASE_DOM"/>
    <property type="match status" value="1"/>
</dbReference>
<dbReference type="InterPro" id="IPR050235">
    <property type="entry name" value="CK1_Ser-Thr_kinase"/>
</dbReference>
<dbReference type="SMART" id="SM00220">
    <property type="entry name" value="S_TKc"/>
    <property type="match status" value="1"/>
</dbReference>